<dbReference type="AlphaFoldDB" id="A0A9N9RH83"/>
<sequence length="218" mass="24934">MPLCAQQLANVASYYAPTTALYHQRRRKEVMEVSSEPWRAYYSSGAEHPLSAATSAVLDVADEQTQPLEYYRLPPLAQDTHLNLHKDAKLVDVWHEKWALRVCDVGVVNKVLLRVVPHTSLPAPQQCQQASRNVRDDAFSVRHPRHCSRECINTNNDNRRMWWKRLTLTRTPRTCLIVGTRPTRPSRAAIAHSYIQNYNEHSTRPHPSSAMSPNAFVC</sequence>
<dbReference type="OrthoDB" id="7680836at2759"/>
<proteinExistence type="predicted"/>
<dbReference type="Proteomes" id="UP001153714">
    <property type="component" value="Chromosome 9"/>
</dbReference>
<reference evidence="1" key="1">
    <citation type="submission" date="2021-12" db="EMBL/GenBank/DDBJ databases">
        <authorList>
            <person name="King R."/>
        </authorList>
    </citation>
    <scope>NUCLEOTIDE SEQUENCE</scope>
</reference>
<dbReference type="EMBL" id="OU893340">
    <property type="protein sequence ID" value="CAG9796615.1"/>
    <property type="molecule type" value="Genomic_DNA"/>
</dbReference>
<reference evidence="1" key="2">
    <citation type="submission" date="2022-10" db="EMBL/GenBank/DDBJ databases">
        <authorList>
            <consortium name="ENA_rothamsted_submissions"/>
            <consortium name="culmorum"/>
            <person name="King R."/>
        </authorList>
    </citation>
    <scope>NUCLEOTIDE SEQUENCE</scope>
</reference>
<gene>
    <name evidence="1" type="ORF">DIATSA_LOCUS13790</name>
</gene>
<accession>A0A9N9RH83</accession>
<protein>
    <submittedName>
        <fullName evidence="1">Uncharacterized protein</fullName>
    </submittedName>
</protein>
<evidence type="ECO:0000313" key="2">
    <source>
        <dbReference type="Proteomes" id="UP001153714"/>
    </source>
</evidence>
<name>A0A9N9RH83_9NEOP</name>
<evidence type="ECO:0000313" key="1">
    <source>
        <dbReference type="EMBL" id="CAG9796615.1"/>
    </source>
</evidence>
<organism evidence="1 2">
    <name type="scientific">Diatraea saccharalis</name>
    <name type="common">sugarcane borer</name>
    <dbReference type="NCBI Taxonomy" id="40085"/>
    <lineage>
        <taxon>Eukaryota</taxon>
        <taxon>Metazoa</taxon>
        <taxon>Ecdysozoa</taxon>
        <taxon>Arthropoda</taxon>
        <taxon>Hexapoda</taxon>
        <taxon>Insecta</taxon>
        <taxon>Pterygota</taxon>
        <taxon>Neoptera</taxon>
        <taxon>Endopterygota</taxon>
        <taxon>Lepidoptera</taxon>
        <taxon>Glossata</taxon>
        <taxon>Ditrysia</taxon>
        <taxon>Pyraloidea</taxon>
        <taxon>Crambidae</taxon>
        <taxon>Crambinae</taxon>
        <taxon>Diatraea</taxon>
    </lineage>
</organism>
<keyword evidence="2" id="KW-1185">Reference proteome</keyword>